<sequence>MYAWTGLVIDAPDPVSALNQGIWAVTSDTDGHLILVDDRSQASLFYQYTNNTSAGGQGPSVATGTSGIVVTPGGTATIPSSNTVDLSAGTATAGVSIGDDAGDIPTLLFHGGSFTACLASTLNADDASDPDEIVLNFVADGQRVLQGCATVQLISVCSGAGAGQDDVGALGTALNVLCQPN</sequence>
<protein>
    <recommendedName>
        <fullName evidence="1">DUF7907 domain-containing protein</fullName>
    </recommendedName>
</protein>
<evidence type="ECO:0000313" key="2">
    <source>
        <dbReference type="EMBL" id="KAF2714371.1"/>
    </source>
</evidence>
<organism evidence="2 3">
    <name type="scientific">Pleomassaria siparia CBS 279.74</name>
    <dbReference type="NCBI Taxonomy" id="1314801"/>
    <lineage>
        <taxon>Eukaryota</taxon>
        <taxon>Fungi</taxon>
        <taxon>Dikarya</taxon>
        <taxon>Ascomycota</taxon>
        <taxon>Pezizomycotina</taxon>
        <taxon>Dothideomycetes</taxon>
        <taxon>Pleosporomycetidae</taxon>
        <taxon>Pleosporales</taxon>
        <taxon>Pleomassariaceae</taxon>
        <taxon>Pleomassaria</taxon>
    </lineage>
</organism>
<gene>
    <name evidence="2" type="ORF">K504DRAFT_486303</name>
</gene>
<accession>A0A6G1KPQ6</accession>
<dbReference type="Pfam" id="PF25484">
    <property type="entry name" value="DUF7907"/>
    <property type="match status" value="1"/>
</dbReference>
<reference evidence="2" key="1">
    <citation type="journal article" date="2020" name="Stud. Mycol.">
        <title>101 Dothideomycetes genomes: a test case for predicting lifestyles and emergence of pathogens.</title>
        <authorList>
            <person name="Haridas S."/>
            <person name="Albert R."/>
            <person name="Binder M."/>
            <person name="Bloem J."/>
            <person name="Labutti K."/>
            <person name="Salamov A."/>
            <person name="Andreopoulos B."/>
            <person name="Baker S."/>
            <person name="Barry K."/>
            <person name="Bills G."/>
            <person name="Bluhm B."/>
            <person name="Cannon C."/>
            <person name="Castanera R."/>
            <person name="Culley D."/>
            <person name="Daum C."/>
            <person name="Ezra D."/>
            <person name="Gonzalez J."/>
            <person name="Henrissat B."/>
            <person name="Kuo A."/>
            <person name="Liang C."/>
            <person name="Lipzen A."/>
            <person name="Lutzoni F."/>
            <person name="Magnuson J."/>
            <person name="Mondo S."/>
            <person name="Nolan M."/>
            <person name="Ohm R."/>
            <person name="Pangilinan J."/>
            <person name="Park H.-J."/>
            <person name="Ramirez L."/>
            <person name="Alfaro M."/>
            <person name="Sun H."/>
            <person name="Tritt A."/>
            <person name="Yoshinaga Y."/>
            <person name="Zwiers L.-H."/>
            <person name="Turgeon B."/>
            <person name="Goodwin S."/>
            <person name="Spatafora J."/>
            <person name="Crous P."/>
            <person name="Grigoriev I."/>
        </authorList>
    </citation>
    <scope>NUCLEOTIDE SEQUENCE</scope>
    <source>
        <strain evidence="2">CBS 279.74</strain>
    </source>
</reference>
<dbReference type="Proteomes" id="UP000799428">
    <property type="component" value="Unassembled WGS sequence"/>
</dbReference>
<evidence type="ECO:0000313" key="3">
    <source>
        <dbReference type="Proteomes" id="UP000799428"/>
    </source>
</evidence>
<dbReference type="OrthoDB" id="3518533at2759"/>
<evidence type="ECO:0000259" key="1">
    <source>
        <dbReference type="Pfam" id="PF25484"/>
    </source>
</evidence>
<keyword evidence="3" id="KW-1185">Reference proteome</keyword>
<dbReference type="EMBL" id="MU005764">
    <property type="protein sequence ID" value="KAF2714371.1"/>
    <property type="molecule type" value="Genomic_DNA"/>
</dbReference>
<dbReference type="AlphaFoldDB" id="A0A6G1KPQ6"/>
<name>A0A6G1KPQ6_9PLEO</name>
<feature type="domain" description="DUF7907" evidence="1">
    <location>
        <begin position="33"/>
        <end position="157"/>
    </location>
</feature>
<proteinExistence type="predicted"/>
<dbReference type="InterPro" id="IPR057229">
    <property type="entry name" value="DUF7907"/>
</dbReference>